<evidence type="ECO:0000256" key="1">
    <source>
        <dbReference type="ARBA" id="ARBA00007730"/>
    </source>
</evidence>
<dbReference type="Pfam" id="PF05118">
    <property type="entry name" value="Asp_Arg_Hydrox"/>
    <property type="match status" value="1"/>
</dbReference>
<dbReference type="GO" id="GO:0051213">
    <property type="term" value="F:dioxygenase activity"/>
    <property type="evidence" value="ECO:0007669"/>
    <property type="project" value="UniProtKB-KW"/>
</dbReference>
<dbReference type="GO" id="GO:0016020">
    <property type="term" value="C:membrane"/>
    <property type="evidence" value="ECO:0007669"/>
    <property type="project" value="TreeGrafter"/>
</dbReference>
<organism evidence="5">
    <name type="scientific">Noctiluca scintillans</name>
    <name type="common">Sea sparkle</name>
    <name type="synonym">Red tide dinoflagellate</name>
    <dbReference type="NCBI Taxonomy" id="2966"/>
    <lineage>
        <taxon>Eukaryota</taxon>
        <taxon>Sar</taxon>
        <taxon>Alveolata</taxon>
        <taxon>Dinophyceae</taxon>
        <taxon>Noctilucales</taxon>
        <taxon>Noctilucaceae</taxon>
        <taxon>Noctiluca</taxon>
    </lineage>
</organism>
<dbReference type="InterPro" id="IPR027443">
    <property type="entry name" value="IPNS-like_sf"/>
</dbReference>
<dbReference type="Gene3D" id="2.60.120.330">
    <property type="entry name" value="B-lactam Antibiotic, Isopenicillin N Synthase, Chain"/>
    <property type="match status" value="1"/>
</dbReference>
<name>A0A7S1F2N4_NOCSC</name>
<evidence type="ECO:0000256" key="2">
    <source>
        <dbReference type="ARBA" id="ARBA00022964"/>
    </source>
</evidence>
<keyword evidence="3" id="KW-0560">Oxidoreductase</keyword>
<dbReference type="InterPro" id="IPR051821">
    <property type="entry name" value="Asp/Asn_beta-hydroxylase"/>
</dbReference>
<dbReference type="PANTHER" id="PTHR46332:SF5">
    <property type="entry name" value="ASPARTATE BETA-HYDROXYLASE DOMAIN CONTAINING 2"/>
    <property type="match status" value="1"/>
</dbReference>
<reference evidence="5" key="1">
    <citation type="submission" date="2021-01" db="EMBL/GenBank/DDBJ databases">
        <authorList>
            <person name="Corre E."/>
            <person name="Pelletier E."/>
            <person name="Niang G."/>
            <person name="Scheremetjew M."/>
            <person name="Finn R."/>
            <person name="Kale V."/>
            <person name="Holt S."/>
            <person name="Cochrane G."/>
            <person name="Meng A."/>
            <person name="Brown T."/>
            <person name="Cohen L."/>
        </authorList>
    </citation>
    <scope>NUCLEOTIDE SEQUENCE</scope>
</reference>
<dbReference type="InterPro" id="IPR007803">
    <property type="entry name" value="Asp/Arg/Pro-Hydrxlase"/>
</dbReference>
<accession>A0A7S1F2N4</accession>
<dbReference type="SUPFAM" id="SSF51197">
    <property type="entry name" value="Clavaminate synthase-like"/>
    <property type="match status" value="1"/>
</dbReference>
<sequence>MRLRSCGLALLATLAALAALVGLCFWFADSLDLLAYRCFKSLDLHIKERCGGEDRPRFFDAADFPLIADFEAHLEGIQAEFDAVYADVRVPQFDEVVPGQAFLNTDRRWKSFQLRVYNRDFEFNQKLCPLTSRLVHKYRDIISYAMFSVVEGPKDIPPHVGLYSGVLRVHVGLRVPPGCAGTTSGRPHCYIRIANETATWSEGRGMIFDDSLGHEVHMGVPAVRGVLFLDVRRPLDQWWLSLANRVFLWCSRFIPVLDGIEARARWYTEGARGRLVQLSEQMQDEL</sequence>
<evidence type="ECO:0000313" key="5">
    <source>
        <dbReference type="EMBL" id="CAD8840300.1"/>
    </source>
</evidence>
<dbReference type="EMBL" id="HBFQ01020986">
    <property type="protein sequence ID" value="CAD8840300.1"/>
    <property type="molecule type" value="Transcribed_RNA"/>
</dbReference>
<comment type="similarity">
    <text evidence="1">Belongs to the aspartyl/asparaginyl beta-hydroxylase family.</text>
</comment>
<proteinExistence type="inferred from homology"/>
<evidence type="ECO:0000256" key="3">
    <source>
        <dbReference type="ARBA" id="ARBA00023002"/>
    </source>
</evidence>
<gene>
    <name evidence="5" type="ORF">NSCI0253_LOCUS14648</name>
</gene>
<feature type="domain" description="Aspartyl/asparaginy/proline hydroxylase" evidence="4">
    <location>
        <begin position="71"/>
        <end position="234"/>
    </location>
</feature>
<dbReference type="AlphaFoldDB" id="A0A7S1F2N4"/>
<dbReference type="PANTHER" id="PTHR46332">
    <property type="entry name" value="ASPARTATE BETA-HYDROXYLASE DOMAIN-CONTAINING PROTEIN 2"/>
    <property type="match status" value="1"/>
</dbReference>
<protein>
    <recommendedName>
        <fullName evidence="4">Aspartyl/asparaginy/proline hydroxylase domain-containing protein</fullName>
    </recommendedName>
</protein>
<keyword evidence="2" id="KW-0223">Dioxygenase</keyword>
<evidence type="ECO:0000259" key="4">
    <source>
        <dbReference type="Pfam" id="PF05118"/>
    </source>
</evidence>